<comment type="caution">
    <text evidence="2">The sequence shown here is derived from an EMBL/GenBank/DDBJ whole genome shotgun (WGS) entry which is preliminary data.</text>
</comment>
<feature type="compositionally biased region" description="Low complexity" evidence="1">
    <location>
        <begin position="754"/>
        <end position="766"/>
    </location>
</feature>
<feature type="region of interest" description="Disordered" evidence="1">
    <location>
        <begin position="724"/>
        <end position="779"/>
    </location>
</feature>
<keyword evidence="3" id="KW-1185">Reference proteome</keyword>
<evidence type="ECO:0000313" key="3">
    <source>
        <dbReference type="Proteomes" id="UP001302745"/>
    </source>
</evidence>
<proteinExistence type="predicted"/>
<dbReference type="Proteomes" id="UP001302745">
    <property type="component" value="Unassembled WGS sequence"/>
</dbReference>
<name>A0AAN6ZXN1_9PEZI</name>
<evidence type="ECO:0000313" key="2">
    <source>
        <dbReference type="EMBL" id="KAK4155795.1"/>
    </source>
</evidence>
<protein>
    <submittedName>
        <fullName evidence="2">Uncharacterized protein</fullName>
    </submittedName>
</protein>
<sequence>MSSPTGTTPTTASGFPFSLSAVGTGISAAAANAIDAHLMEIASVRDPFVGDSQSTVLAIVTFPRDDKLSRACDGKPWHDVQLHMNHGKLMSVGSKKIQEMFSPKAQARFRRRLGFEKQLPPGIEYLLDFTPPSEGPELADLTAALWLPRMVKLWFLAGQYIPDPVLETGLGFPTRPLADKSVGAILALGHDDVCNYLGCLSDSSEWQTKEGLPGIVEDNPSPQLSHIPSWRKVEDYCPIRHRVAIIRVLKAINGEGLLLNSAVRMWTVAQVAISLDVPQVVVDPITQWLVAAPNTKFIEICPERAFQLAYGLKIPSVLIAAFRILVNELAIDYASSNPMPGRPQLTWAQRRRDDYGDYPSDPIEYASRAFADRMNDTLRMLQSHTVFGRLPIRIPEWDKLKYYGTLIASTFAPDSPLEATYHTLIAALLSAFQEWINKSLNIKCFSGSFGSRIDDLTEAQRRHYIPAAEYRSLFGLYSDLNPTQRLLTPFFWNRLSLVEPGVDFIATIYRGKPISRHAQNFNLELRRAIADGSIVPDPNHTAIAHPAIAHGVAAFADANMSIADRRLIFDPADFHYALSNAVKQLCVRMGSFRRDSFHSTTYTTATAATTTTGGDGGEPESGIPFFLSDHLTLALDENELNYLPIWADGLDDGSGGVFQDVIPEAEMGPSEPGPGYHTGYTTAGTVTDSERGGWGGTVTSGFERGAAMSIVSMSDLGVGDLSLGGGNNNNNHTTTASMSGGGGGTAGGRSLQVQQSNAAAATNSTADGGGRSSWATPSESFTAADDDESVYADARFAQPAPHQAQGQAIERYVNEADDGGLPGMEYDSDEEMDFGSDDDDGSSTLDGFEEVDAEEAR</sequence>
<accession>A0AAN6ZXN1</accession>
<reference evidence="2" key="2">
    <citation type="submission" date="2023-05" db="EMBL/GenBank/DDBJ databases">
        <authorList>
            <consortium name="Lawrence Berkeley National Laboratory"/>
            <person name="Steindorff A."/>
            <person name="Hensen N."/>
            <person name="Bonometti L."/>
            <person name="Westerberg I."/>
            <person name="Brannstrom I.O."/>
            <person name="Guillou S."/>
            <person name="Cros-Aarteil S."/>
            <person name="Calhoun S."/>
            <person name="Haridas S."/>
            <person name="Kuo A."/>
            <person name="Mondo S."/>
            <person name="Pangilinan J."/>
            <person name="Riley R."/>
            <person name="Labutti K."/>
            <person name="Andreopoulos B."/>
            <person name="Lipzen A."/>
            <person name="Chen C."/>
            <person name="Yanf M."/>
            <person name="Daum C."/>
            <person name="Ng V."/>
            <person name="Clum A."/>
            <person name="Ohm R."/>
            <person name="Martin F."/>
            <person name="Silar P."/>
            <person name="Natvig D."/>
            <person name="Lalanne C."/>
            <person name="Gautier V."/>
            <person name="Ament-Velasquez S.L."/>
            <person name="Kruys A."/>
            <person name="Hutchinson M.I."/>
            <person name="Powell A.J."/>
            <person name="Barry K."/>
            <person name="Miller A.N."/>
            <person name="Grigoriev I.V."/>
            <person name="Debuchy R."/>
            <person name="Gladieux P."/>
            <person name="Thoren M.H."/>
            <person name="Johannesson H."/>
        </authorList>
    </citation>
    <scope>NUCLEOTIDE SEQUENCE</scope>
    <source>
        <strain evidence="2">CBS 538.74</strain>
    </source>
</reference>
<feature type="compositionally biased region" description="Low complexity" evidence="1">
    <location>
        <begin position="728"/>
        <end position="738"/>
    </location>
</feature>
<evidence type="ECO:0000256" key="1">
    <source>
        <dbReference type="SAM" id="MobiDB-lite"/>
    </source>
</evidence>
<organism evidence="2 3">
    <name type="scientific">Chaetomidium leptoderma</name>
    <dbReference type="NCBI Taxonomy" id="669021"/>
    <lineage>
        <taxon>Eukaryota</taxon>
        <taxon>Fungi</taxon>
        <taxon>Dikarya</taxon>
        <taxon>Ascomycota</taxon>
        <taxon>Pezizomycotina</taxon>
        <taxon>Sordariomycetes</taxon>
        <taxon>Sordariomycetidae</taxon>
        <taxon>Sordariales</taxon>
        <taxon>Chaetomiaceae</taxon>
        <taxon>Chaetomidium</taxon>
    </lineage>
</organism>
<feature type="region of interest" description="Disordered" evidence="1">
    <location>
        <begin position="813"/>
        <end position="857"/>
    </location>
</feature>
<reference evidence="2" key="1">
    <citation type="journal article" date="2023" name="Mol. Phylogenet. Evol.">
        <title>Genome-scale phylogeny and comparative genomics of the fungal order Sordariales.</title>
        <authorList>
            <person name="Hensen N."/>
            <person name="Bonometti L."/>
            <person name="Westerberg I."/>
            <person name="Brannstrom I.O."/>
            <person name="Guillou S."/>
            <person name="Cros-Aarteil S."/>
            <person name="Calhoun S."/>
            <person name="Haridas S."/>
            <person name="Kuo A."/>
            <person name="Mondo S."/>
            <person name="Pangilinan J."/>
            <person name="Riley R."/>
            <person name="LaButti K."/>
            <person name="Andreopoulos B."/>
            <person name="Lipzen A."/>
            <person name="Chen C."/>
            <person name="Yan M."/>
            <person name="Daum C."/>
            <person name="Ng V."/>
            <person name="Clum A."/>
            <person name="Steindorff A."/>
            <person name="Ohm R.A."/>
            <person name="Martin F."/>
            <person name="Silar P."/>
            <person name="Natvig D.O."/>
            <person name="Lalanne C."/>
            <person name="Gautier V."/>
            <person name="Ament-Velasquez S.L."/>
            <person name="Kruys A."/>
            <person name="Hutchinson M.I."/>
            <person name="Powell A.J."/>
            <person name="Barry K."/>
            <person name="Miller A.N."/>
            <person name="Grigoriev I.V."/>
            <person name="Debuchy R."/>
            <person name="Gladieux P."/>
            <person name="Hiltunen Thoren M."/>
            <person name="Johannesson H."/>
        </authorList>
    </citation>
    <scope>NUCLEOTIDE SEQUENCE</scope>
    <source>
        <strain evidence="2">CBS 538.74</strain>
    </source>
</reference>
<gene>
    <name evidence="2" type="ORF">C8A00DRAFT_13171</name>
</gene>
<dbReference type="EMBL" id="MU856880">
    <property type="protein sequence ID" value="KAK4155795.1"/>
    <property type="molecule type" value="Genomic_DNA"/>
</dbReference>
<feature type="compositionally biased region" description="Acidic residues" evidence="1">
    <location>
        <begin position="826"/>
        <end position="857"/>
    </location>
</feature>
<dbReference type="AlphaFoldDB" id="A0AAN6ZXN1"/>